<protein>
    <recommendedName>
        <fullName evidence="1">RecA family profile 1 domain-containing protein</fullName>
    </recommendedName>
</protein>
<evidence type="ECO:0000313" key="3">
    <source>
        <dbReference type="Proteomes" id="UP001465755"/>
    </source>
</evidence>
<dbReference type="Pfam" id="PF13541">
    <property type="entry name" value="ChlI"/>
    <property type="match status" value="1"/>
</dbReference>
<reference evidence="2 3" key="1">
    <citation type="journal article" date="2024" name="Nat. Commun.">
        <title>Phylogenomics reveals the evolutionary origins of lichenization in chlorophyte algae.</title>
        <authorList>
            <person name="Puginier C."/>
            <person name="Libourel C."/>
            <person name="Otte J."/>
            <person name="Skaloud P."/>
            <person name="Haon M."/>
            <person name="Grisel S."/>
            <person name="Petersen M."/>
            <person name="Berrin J.G."/>
            <person name="Delaux P.M."/>
            <person name="Dal Grande F."/>
            <person name="Keller J."/>
        </authorList>
    </citation>
    <scope>NUCLEOTIDE SEQUENCE [LARGE SCALE GENOMIC DNA]</scope>
    <source>
        <strain evidence="2 3">SAG 2036</strain>
    </source>
</reference>
<dbReference type="InterPro" id="IPR027417">
    <property type="entry name" value="P-loop_NTPase"/>
</dbReference>
<dbReference type="PROSITE" id="PS50162">
    <property type="entry name" value="RECA_2"/>
    <property type="match status" value="1"/>
</dbReference>
<dbReference type="GO" id="GO:0005524">
    <property type="term" value="F:ATP binding"/>
    <property type="evidence" value="ECO:0007669"/>
    <property type="project" value="InterPro"/>
</dbReference>
<dbReference type="EMBL" id="JALJOQ010000087">
    <property type="protein sequence ID" value="KAK9799774.1"/>
    <property type="molecule type" value="Genomic_DNA"/>
</dbReference>
<dbReference type="Pfam" id="PF13481">
    <property type="entry name" value="AAA_25"/>
    <property type="match status" value="1"/>
</dbReference>
<comment type="caution">
    <text evidence="2">The sequence shown here is derived from an EMBL/GenBank/DDBJ whole genome shotgun (WGS) entry which is preliminary data.</text>
</comment>
<dbReference type="InterPro" id="IPR020568">
    <property type="entry name" value="Ribosomal_Su5_D2-typ_SF"/>
</dbReference>
<dbReference type="PRINTS" id="PR01874">
    <property type="entry name" value="DNAREPAIRADA"/>
</dbReference>
<dbReference type="Gene3D" id="3.30.230.10">
    <property type="match status" value="1"/>
</dbReference>
<dbReference type="Proteomes" id="UP001465755">
    <property type="component" value="Unassembled WGS sequence"/>
</dbReference>
<dbReference type="AlphaFoldDB" id="A0AAW1NYW8"/>
<dbReference type="Gene3D" id="3.40.50.300">
    <property type="entry name" value="P-loop containing nucleotide triphosphate hydrolases"/>
    <property type="match status" value="1"/>
</dbReference>
<gene>
    <name evidence="2" type="ORF">WJX73_004646</name>
</gene>
<dbReference type="GO" id="GO:0140664">
    <property type="term" value="F:ATP-dependent DNA damage sensor activity"/>
    <property type="evidence" value="ECO:0007669"/>
    <property type="project" value="InterPro"/>
</dbReference>
<dbReference type="InterPro" id="IPR014721">
    <property type="entry name" value="Ribsml_uS5_D2-typ_fold_subgr"/>
</dbReference>
<proteinExistence type="predicted"/>
<dbReference type="SUPFAM" id="SSF54211">
    <property type="entry name" value="Ribosomal protein S5 domain 2-like"/>
    <property type="match status" value="1"/>
</dbReference>
<keyword evidence="3" id="KW-1185">Reference proteome</keyword>
<dbReference type="GO" id="GO:0000725">
    <property type="term" value="P:recombinational repair"/>
    <property type="evidence" value="ECO:0007669"/>
    <property type="project" value="TreeGrafter"/>
</dbReference>
<evidence type="ECO:0000313" key="2">
    <source>
        <dbReference type="EMBL" id="KAK9799774.1"/>
    </source>
</evidence>
<dbReference type="PANTHER" id="PTHR32472:SF10">
    <property type="entry name" value="DNA REPAIR PROTEIN RADA-LIKE PROTEIN"/>
    <property type="match status" value="1"/>
</dbReference>
<dbReference type="GO" id="GO:0003677">
    <property type="term" value="F:DNA binding"/>
    <property type="evidence" value="ECO:0007669"/>
    <property type="project" value="InterPro"/>
</dbReference>
<dbReference type="SUPFAM" id="SSF52540">
    <property type="entry name" value="P-loop containing nucleoside triphosphate hydrolases"/>
    <property type="match status" value="1"/>
</dbReference>
<sequence>MSSKAPQDAAQRAVLYVSGEESAEQVASRGQRMGLAINHQELFVYSATCLDDIMKEMEDMHPQAVIIDSIQTVYLEGVSGSAGGVTQVQACATALLQMAKKLSTPIFMVGHMNKAGDIAGPRVLEHVVDVVLLLEGERYQSLRLLRGMKNRHGATDEVGVFQMQEEGLMPVADPSVLFVSDRSLAAVGGMKVMEPAADLAIAMAIVSSLKDRPTPTDCAFVGEIGLGGELRNVPYVERRIMEAAKLGYASIIVALPRGQHVLGQAE</sequence>
<name>A0AAW1NYW8_9CHLO</name>
<dbReference type="PANTHER" id="PTHR32472">
    <property type="entry name" value="DNA REPAIR PROTEIN RADA"/>
    <property type="match status" value="1"/>
</dbReference>
<accession>A0AAW1NYW8</accession>
<feature type="domain" description="RecA family profile 1" evidence="1">
    <location>
        <begin position="1"/>
        <end position="112"/>
    </location>
</feature>
<evidence type="ECO:0000259" key="1">
    <source>
        <dbReference type="PROSITE" id="PS50162"/>
    </source>
</evidence>
<organism evidence="2 3">
    <name type="scientific">Symbiochloris irregularis</name>
    <dbReference type="NCBI Taxonomy" id="706552"/>
    <lineage>
        <taxon>Eukaryota</taxon>
        <taxon>Viridiplantae</taxon>
        <taxon>Chlorophyta</taxon>
        <taxon>core chlorophytes</taxon>
        <taxon>Trebouxiophyceae</taxon>
        <taxon>Trebouxiales</taxon>
        <taxon>Trebouxiaceae</taxon>
        <taxon>Symbiochloris</taxon>
    </lineage>
</organism>
<dbReference type="InterPro" id="IPR020588">
    <property type="entry name" value="RecA_ATP-bd"/>
</dbReference>